<comment type="caution">
    <text evidence="2">The sequence shown here is derived from an EMBL/GenBank/DDBJ whole genome shotgun (WGS) entry which is preliminary data.</text>
</comment>
<feature type="compositionally biased region" description="Basic residues" evidence="1">
    <location>
        <begin position="14"/>
        <end position="25"/>
    </location>
</feature>
<proteinExistence type="predicted"/>
<feature type="compositionally biased region" description="Basic and acidic residues" evidence="1">
    <location>
        <begin position="1"/>
        <end position="13"/>
    </location>
</feature>
<dbReference type="AlphaFoldDB" id="A0ABD3HNA4"/>
<feature type="region of interest" description="Disordered" evidence="1">
    <location>
        <begin position="1"/>
        <end position="26"/>
    </location>
</feature>
<organism evidence="2 3">
    <name type="scientific">Riccia sorocarpa</name>
    <dbReference type="NCBI Taxonomy" id="122646"/>
    <lineage>
        <taxon>Eukaryota</taxon>
        <taxon>Viridiplantae</taxon>
        <taxon>Streptophyta</taxon>
        <taxon>Embryophyta</taxon>
        <taxon>Marchantiophyta</taxon>
        <taxon>Marchantiopsida</taxon>
        <taxon>Marchantiidae</taxon>
        <taxon>Marchantiales</taxon>
        <taxon>Ricciaceae</taxon>
        <taxon>Riccia</taxon>
    </lineage>
</organism>
<name>A0ABD3HNA4_9MARC</name>
<evidence type="ECO:0000313" key="2">
    <source>
        <dbReference type="EMBL" id="KAL3692863.1"/>
    </source>
</evidence>
<evidence type="ECO:0008006" key="4">
    <source>
        <dbReference type="Google" id="ProtNLM"/>
    </source>
</evidence>
<dbReference type="EMBL" id="JBJQOH010000003">
    <property type="protein sequence ID" value="KAL3692863.1"/>
    <property type="molecule type" value="Genomic_DNA"/>
</dbReference>
<protein>
    <recommendedName>
        <fullName evidence="4">Reverse transcriptase</fullName>
    </recommendedName>
</protein>
<dbReference type="Proteomes" id="UP001633002">
    <property type="component" value="Unassembled WGS sequence"/>
</dbReference>
<evidence type="ECO:0000313" key="3">
    <source>
        <dbReference type="Proteomes" id="UP001633002"/>
    </source>
</evidence>
<accession>A0ABD3HNA4</accession>
<feature type="compositionally biased region" description="Polar residues" evidence="1">
    <location>
        <begin position="123"/>
        <end position="132"/>
    </location>
</feature>
<gene>
    <name evidence="2" type="ORF">R1sor_006514</name>
</gene>
<sequence>MRENRMEDLEERRKQQRNLQQRKRRYDNAVNPLRAELLAMRKEVENAAKEIRRKALEEAECIRSSARLLTEALSCGPSSLTLSREVPHTVPVGNAVSRDATRKRERYREIRGRDASKDLASDPVQSRSSSQDMGDRTIRRIVTELVDTFEQSTQKFSLKSKQLVCERFWIHMRMRRLQPASLGCSKLDLSVATGIKDMRSTLQRVKRCQRNDYISAKHNLILGLAGSTVVRKRYQSSLARALGVRRDSIFKAARQKVVLDSDRTQRFPTGGRKTRFDKFSEEIVTLMEEFWTTKSWVSPRKNDEVRKRIGRKVYESHQVHWIEETEVWTGVA</sequence>
<evidence type="ECO:0000256" key="1">
    <source>
        <dbReference type="SAM" id="MobiDB-lite"/>
    </source>
</evidence>
<feature type="compositionally biased region" description="Basic and acidic residues" evidence="1">
    <location>
        <begin position="99"/>
        <end position="120"/>
    </location>
</feature>
<keyword evidence="3" id="KW-1185">Reference proteome</keyword>
<feature type="region of interest" description="Disordered" evidence="1">
    <location>
        <begin position="93"/>
        <end position="134"/>
    </location>
</feature>
<reference evidence="2 3" key="1">
    <citation type="submission" date="2024-09" db="EMBL/GenBank/DDBJ databases">
        <title>Chromosome-scale assembly of Riccia sorocarpa.</title>
        <authorList>
            <person name="Paukszto L."/>
        </authorList>
    </citation>
    <scope>NUCLEOTIDE SEQUENCE [LARGE SCALE GENOMIC DNA]</scope>
    <source>
        <strain evidence="2">LP-2024</strain>
        <tissue evidence="2">Aerial parts of the thallus</tissue>
    </source>
</reference>